<name>A0A4V3C4X4_9ACTN</name>
<feature type="domain" description="TniQ" evidence="2">
    <location>
        <begin position="9"/>
        <end position="135"/>
    </location>
</feature>
<sequence>MRSKLPPLPRRLPPVQGETTLSYVDRLAKANHLDSRNLIGYLNPELTGTRGLQRRFDISLDVLAAVTGIPTAHLAQALPEIRPQHPDLHTTGQAAAGRPNRTQPACRRCMAAKNIQTTVAIWAHPDHNICPRHHLWIGHGVIDPTDQVEVAQLPEIPRAQVRHRNLIRRHGRGRVEPFYEHARAVIDWSTNLPCDTGRWNRMDYFVAREQAKTASSPLRKRRLSLARSHDYAAYYPEVIDLLSILVSPYWLRIAVSDGAAEREHFYNQVMKSGLTNGTPALNRPLQKWIARQRDSQPDQAPAAGDLSTIANWPGCRRPLESARSRPPCRDGSDDGG</sequence>
<feature type="region of interest" description="Disordered" evidence="1">
    <location>
        <begin position="292"/>
        <end position="336"/>
    </location>
</feature>
<protein>
    <submittedName>
        <fullName evidence="3">TniQ protein</fullName>
    </submittedName>
</protein>
<organism evidence="3 4">
    <name type="scientific">Kribbella caucasensis</name>
    <dbReference type="NCBI Taxonomy" id="2512215"/>
    <lineage>
        <taxon>Bacteria</taxon>
        <taxon>Bacillati</taxon>
        <taxon>Actinomycetota</taxon>
        <taxon>Actinomycetes</taxon>
        <taxon>Propionibacteriales</taxon>
        <taxon>Kribbellaceae</taxon>
        <taxon>Kribbella</taxon>
    </lineage>
</organism>
<dbReference type="EMBL" id="SNWQ01000055">
    <property type="protein sequence ID" value="TDO27658.1"/>
    <property type="molecule type" value="Genomic_DNA"/>
</dbReference>
<dbReference type="Pfam" id="PF06527">
    <property type="entry name" value="TniQ"/>
    <property type="match status" value="1"/>
</dbReference>
<dbReference type="AlphaFoldDB" id="A0A4V3C4X4"/>
<evidence type="ECO:0000313" key="3">
    <source>
        <dbReference type="EMBL" id="TDO27658.1"/>
    </source>
</evidence>
<dbReference type="InterPro" id="IPR009492">
    <property type="entry name" value="TniQ"/>
</dbReference>
<feature type="compositionally biased region" description="Basic and acidic residues" evidence="1">
    <location>
        <begin position="317"/>
        <end position="336"/>
    </location>
</feature>
<evidence type="ECO:0000313" key="4">
    <source>
        <dbReference type="Proteomes" id="UP000295388"/>
    </source>
</evidence>
<dbReference type="Proteomes" id="UP000295388">
    <property type="component" value="Unassembled WGS sequence"/>
</dbReference>
<reference evidence="3 4" key="1">
    <citation type="submission" date="2019-03" db="EMBL/GenBank/DDBJ databases">
        <title>Genomic Encyclopedia of Type Strains, Phase III (KMG-III): the genomes of soil and plant-associated and newly described type strains.</title>
        <authorList>
            <person name="Whitman W."/>
        </authorList>
    </citation>
    <scope>NUCLEOTIDE SEQUENCE [LARGE SCALE GENOMIC DNA]</scope>
    <source>
        <strain evidence="3 4">VKM Ac-2527</strain>
    </source>
</reference>
<keyword evidence="4" id="KW-1185">Reference proteome</keyword>
<proteinExistence type="predicted"/>
<accession>A0A4V3C4X4</accession>
<gene>
    <name evidence="3" type="ORF">EV643_15514</name>
</gene>
<comment type="caution">
    <text evidence="3">The sequence shown here is derived from an EMBL/GenBank/DDBJ whole genome shotgun (WGS) entry which is preliminary data.</text>
</comment>
<evidence type="ECO:0000259" key="2">
    <source>
        <dbReference type="Pfam" id="PF06527"/>
    </source>
</evidence>
<evidence type="ECO:0000256" key="1">
    <source>
        <dbReference type="SAM" id="MobiDB-lite"/>
    </source>
</evidence>